<sequence length="205" mass="24363">MKERIYLKMSDSNYQKLIRRVNYLGSTRTNVILMSLFLYQDSDLTEEQVYDNLTEIDFDTEQHEFYFEINSYFLTIFKNKQRYLFSLDEYLAAFLNALLNEDDDSCKEADTKQPKIRRVYHIDETLEQWLSSFSEETGIVQTTLLNYSFMYRLPDYQKRSNESNKVKKGLFLTQPSLDYLQSFEDYSVAEIIENHIKALQGIAAT</sequence>
<dbReference type="RefSeq" id="WP_092093175.1">
    <property type="nucleotide sequence ID" value="NZ_FOQE01000032.1"/>
</dbReference>
<evidence type="ECO:0000313" key="1">
    <source>
        <dbReference type="EMBL" id="SFH83558.1"/>
    </source>
</evidence>
<evidence type="ECO:0000313" key="2">
    <source>
        <dbReference type="Proteomes" id="UP000198668"/>
    </source>
</evidence>
<dbReference type="Proteomes" id="UP000198668">
    <property type="component" value="Unassembled WGS sequence"/>
</dbReference>
<dbReference type="AlphaFoldDB" id="A0A1I3DAH1"/>
<reference evidence="1 2" key="1">
    <citation type="submission" date="2016-10" db="EMBL/GenBank/DDBJ databases">
        <authorList>
            <person name="de Groot N.N."/>
        </authorList>
    </citation>
    <scope>NUCLEOTIDE SEQUENCE [LARGE SCALE GENOMIC DNA]</scope>
    <source>
        <strain evidence="1 2">DSM 27630</strain>
    </source>
</reference>
<protein>
    <submittedName>
        <fullName evidence="1">Uncharacterized protein</fullName>
    </submittedName>
</protein>
<organism evidence="1 2">
    <name type="scientific">Pisciglobus halotolerans</name>
    <dbReference type="NCBI Taxonomy" id="745365"/>
    <lineage>
        <taxon>Bacteria</taxon>
        <taxon>Bacillati</taxon>
        <taxon>Bacillota</taxon>
        <taxon>Bacilli</taxon>
        <taxon>Lactobacillales</taxon>
        <taxon>Carnobacteriaceae</taxon>
    </lineage>
</organism>
<gene>
    <name evidence="1" type="ORF">SAMN04489868_13210</name>
</gene>
<accession>A0A1I3DAH1</accession>
<name>A0A1I3DAH1_9LACT</name>
<proteinExistence type="predicted"/>
<dbReference type="EMBL" id="FOQE01000032">
    <property type="protein sequence ID" value="SFH83558.1"/>
    <property type="molecule type" value="Genomic_DNA"/>
</dbReference>
<keyword evidence="2" id="KW-1185">Reference proteome</keyword>